<gene>
    <name evidence="1" type="ORF">HMPREF9473_03454</name>
</gene>
<dbReference type="EMBL" id="ADLN01000095">
    <property type="protein sequence ID" value="EHI58580.1"/>
    <property type="molecule type" value="Genomic_DNA"/>
</dbReference>
<evidence type="ECO:0000313" key="2">
    <source>
        <dbReference type="Proteomes" id="UP000005384"/>
    </source>
</evidence>
<dbReference type="AlphaFoldDB" id="G5IIX6"/>
<dbReference type="RefSeq" id="WP_006781444.1">
    <property type="nucleotide sequence ID" value="NZ_CP040506.1"/>
</dbReference>
<evidence type="ECO:0000313" key="1">
    <source>
        <dbReference type="EMBL" id="EHI58580.1"/>
    </source>
</evidence>
<dbReference type="InterPro" id="IPR009351">
    <property type="entry name" value="AlkZ-like"/>
</dbReference>
<dbReference type="PATRIC" id="fig|742737.3.peg.3434"/>
<dbReference type="HOGENOM" id="CLU_047003_1_0_9"/>
<comment type="caution">
    <text evidence="1">The sequence shown here is derived from an EMBL/GenBank/DDBJ whole genome shotgun (WGS) entry which is preliminary data.</text>
</comment>
<name>G5IIX6_9FIRM</name>
<organism evidence="1 2">
    <name type="scientific">Hungatella hathewayi WAL-18680</name>
    <dbReference type="NCBI Taxonomy" id="742737"/>
    <lineage>
        <taxon>Bacteria</taxon>
        <taxon>Bacillati</taxon>
        <taxon>Bacillota</taxon>
        <taxon>Clostridia</taxon>
        <taxon>Lachnospirales</taxon>
        <taxon>Lachnospiraceae</taxon>
        <taxon>Hungatella</taxon>
    </lineage>
</organism>
<dbReference type="PANTHER" id="PTHR38479:SF2">
    <property type="entry name" value="WINGED HELIX DNA-BINDING DOMAIN-CONTAINING PROTEIN"/>
    <property type="match status" value="1"/>
</dbReference>
<dbReference type="Pfam" id="PF06224">
    <property type="entry name" value="AlkZ-like"/>
    <property type="match status" value="1"/>
</dbReference>
<dbReference type="Proteomes" id="UP000005384">
    <property type="component" value="Unassembled WGS sequence"/>
</dbReference>
<proteinExistence type="predicted"/>
<accession>G5IIX6</accession>
<dbReference type="OrthoDB" id="2210247at2"/>
<keyword evidence="2" id="KW-1185">Reference proteome</keyword>
<dbReference type="PANTHER" id="PTHR38479">
    <property type="entry name" value="LMO0824 PROTEIN"/>
    <property type="match status" value="1"/>
</dbReference>
<sequence length="400" mass="44916">MNQIEPSIEQIRSFRLHSHHLDRMYERSDIAEIAGACGLQNSPPGAWETALYNRVPGMRVEEMESLLYEKKVLLQAWSLRGAPVVFPAKESNAFLAGLAAQGEEPWIYTRGITLALDFLGMTFEELFEILMQVMPRLDGKRIVSKVTLDQTIADWMAPLLPGEKRKLWAQPSMYGSPDKQSVGGAVVSFMLRPCAFLGLVVFGEREGISPTFTSYQSWTGQELVYDEESPRKLVRKFLHCYGPANVDAFIGWLGCSGKQGRRMWNSVSGEMETVMSNGKKASILSADSENLFSPPAFGRELLLLGGHDPYLDQRDRLVLQPDKSLHKHIWKTVSNPGAICFHGEIIGTWTSKKKGRGMEINLSLWNDAAAESRLRSLAEDYTAFRRQELVKVEISVDNGR</sequence>
<evidence type="ECO:0008006" key="3">
    <source>
        <dbReference type="Google" id="ProtNLM"/>
    </source>
</evidence>
<reference evidence="1 2" key="1">
    <citation type="submission" date="2011-08" db="EMBL/GenBank/DDBJ databases">
        <title>The Genome Sequence of Clostridium hathewayi WAL-18680.</title>
        <authorList>
            <consortium name="The Broad Institute Genome Sequencing Platform"/>
            <person name="Earl A."/>
            <person name="Ward D."/>
            <person name="Feldgarden M."/>
            <person name="Gevers D."/>
            <person name="Finegold S.M."/>
            <person name="Summanen P.H."/>
            <person name="Molitoris D.R."/>
            <person name="Song M."/>
            <person name="Daigneault M."/>
            <person name="Allen-Vercoe E."/>
            <person name="Young S.K."/>
            <person name="Zeng Q."/>
            <person name="Gargeya S."/>
            <person name="Fitzgerald M."/>
            <person name="Haas B."/>
            <person name="Abouelleil A."/>
            <person name="Alvarado L."/>
            <person name="Arachchi H.M."/>
            <person name="Berlin A."/>
            <person name="Brown A."/>
            <person name="Chapman S.B."/>
            <person name="Chen Z."/>
            <person name="Dunbar C."/>
            <person name="Freedman E."/>
            <person name="Gearin G."/>
            <person name="Gellesch M."/>
            <person name="Goldberg J."/>
            <person name="Griggs A."/>
            <person name="Gujja S."/>
            <person name="Heiman D."/>
            <person name="Howarth C."/>
            <person name="Larson L."/>
            <person name="Lui A."/>
            <person name="MacDonald P.J.P."/>
            <person name="Montmayeur A."/>
            <person name="Murphy C."/>
            <person name="Neiman D."/>
            <person name="Pearson M."/>
            <person name="Priest M."/>
            <person name="Roberts A."/>
            <person name="Saif S."/>
            <person name="Shea T."/>
            <person name="Shenoy N."/>
            <person name="Sisk P."/>
            <person name="Stolte C."/>
            <person name="Sykes S."/>
            <person name="Wortman J."/>
            <person name="Nusbaum C."/>
            <person name="Birren B."/>
        </authorList>
    </citation>
    <scope>NUCLEOTIDE SEQUENCE [LARGE SCALE GENOMIC DNA]</scope>
    <source>
        <strain evidence="1 2">WAL-18680</strain>
    </source>
</reference>
<protein>
    <recommendedName>
        <fullName evidence="3">Winged helix DNA-binding domain-containing protein</fullName>
    </recommendedName>
</protein>